<sequence length="209" mass="23938">MQTMTSHILFTVLLLLFFSTTTSGQRRRKPQVTKTKTEIRTITETKTKTTSTHCASFITSESEILTTCRRRRQYWIDVPVFLAVDEQFDQQLSQYFAHPPEKFQVETTIPAEEGHAHSGWMSDLFRSSSPISSMSSYSIQPSIQENDFKPIFFGELDDMARRMFGRRRKVTFVTNTFTTTSTTTKTSTTTATFFLTGCVPSPFSYSFCS</sequence>
<dbReference type="EMBL" id="LRGB01000687">
    <property type="protein sequence ID" value="KZS16658.1"/>
    <property type="molecule type" value="Genomic_DNA"/>
</dbReference>
<protein>
    <submittedName>
        <fullName evidence="1">Uncharacterized protein</fullName>
    </submittedName>
</protein>
<reference evidence="1 2" key="1">
    <citation type="submission" date="2016-03" db="EMBL/GenBank/DDBJ databases">
        <title>EvidentialGene: Evidence-directed Construction of Genes on Genomes.</title>
        <authorList>
            <person name="Gilbert D.G."/>
            <person name="Choi J.-H."/>
            <person name="Mockaitis K."/>
            <person name="Colbourne J."/>
            <person name="Pfrender M."/>
        </authorList>
    </citation>
    <scope>NUCLEOTIDE SEQUENCE [LARGE SCALE GENOMIC DNA]</scope>
    <source>
        <strain evidence="1 2">Xinb3</strain>
        <tissue evidence="1">Complete organism</tissue>
    </source>
</reference>
<dbReference type="OrthoDB" id="6376728at2759"/>
<evidence type="ECO:0000313" key="1">
    <source>
        <dbReference type="EMBL" id="KZS16658.1"/>
    </source>
</evidence>
<dbReference type="Proteomes" id="UP000076858">
    <property type="component" value="Unassembled WGS sequence"/>
</dbReference>
<organism evidence="1 2">
    <name type="scientific">Daphnia magna</name>
    <dbReference type="NCBI Taxonomy" id="35525"/>
    <lineage>
        <taxon>Eukaryota</taxon>
        <taxon>Metazoa</taxon>
        <taxon>Ecdysozoa</taxon>
        <taxon>Arthropoda</taxon>
        <taxon>Crustacea</taxon>
        <taxon>Branchiopoda</taxon>
        <taxon>Diplostraca</taxon>
        <taxon>Cladocera</taxon>
        <taxon>Anomopoda</taxon>
        <taxon>Daphniidae</taxon>
        <taxon>Daphnia</taxon>
    </lineage>
</organism>
<comment type="caution">
    <text evidence="1">The sequence shown here is derived from an EMBL/GenBank/DDBJ whole genome shotgun (WGS) entry which is preliminary data.</text>
</comment>
<evidence type="ECO:0000313" key="2">
    <source>
        <dbReference type="Proteomes" id="UP000076858"/>
    </source>
</evidence>
<name>A0A0P5Y6G8_9CRUS</name>
<gene>
    <name evidence="1" type="ORF">APZ42_017229</name>
</gene>
<proteinExistence type="predicted"/>
<accession>A0A0P5Y6G8</accession>
<dbReference type="AlphaFoldDB" id="A0A0P5Y6G8"/>
<keyword evidence="2" id="KW-1185">Reference proteome</keyword>